<evidence type="ECO:0000256" key="3">
    <source>
        <dbReference type="SAM" id="SignalP"/>
    </source>
</evidence>
<feature type="transmembrane region" description="Helical" evidence="2">
    <location>
        <begin position="404"/>
        <end position="423"/>
    </location>
</feature>
<keyword evidence="2" id="KW-0472">Membrane</keyword>
<comment type="caution">
    <text evidence="4">The sequence shown here is derived from an EMBL/GenBank/DDBJ whole genome shotgun (WGS) entry which is preliminary data.</text>
</comment>
<feature type="chain" id="PRO_5046623998" description="LPXTG cell wall anchor domain-containing protein" evidence="3">
    <location>
        <begin position="40"/>
        <end position="431"/>
    </location>
</feature>
<feature type="signal peptide" evidence="3">
    <location>
        <begin position="1"/>
        <end position="39"/>
    </location>
</feature>
<proteinExistence type="predicted"/>
<keyword evidence="3" id="KW-0732">Signal</keyword>
<dbReference type="Proteomes" id="UP001317259">
    <property type="component" value="Unassembled WGS sequence"/>
</dbReference>
<feature type="region of interest" description="Disordered" evidence="1">
    <location>
        <begin position="340"/>
        <end position="397"/>
    </location>
</feature>
<evidence type="ECO:0008006" key="6">
    <source>
        <dbReference type="Google" id="ProtNLM"/>
    </source>
</evidence>
<evidence type="ECO:0000313" key="4">
    <source>
        <dbReference type="EMBL" id="MCK2215042.1"/>
    </source>
</evidence>
<accession>A0ABT0FRT1</accession>
<feature type="compositionally biased region" description="Polar residues" evidence="1">
    <location>
        <begin position="368"/>
        <end position="378"/>
    </location>
</feature>
<name>A0ABT0FRT1_9ACTN</name>
<evidence type="ECO:0000256" key="1">
    <source>
        <dbReference type="SAM" id="MobiDB-lite"/>
    </source>
</evidence>
<reference evidence="4 5" key="1">
    <citation type="submission" date="2022-04" db="EMBL/GenBank/DDBJ databases">
        <title>Genome draft of Actinomadura sp. ATCC 31491.</title>
        <authorList>
            <person name="Shi X."/>
            <person name="Du Y."/>
        </authorList>
    </citation>
    <scope>NUCLEOTIDE SEQUENCE [LARGE SCALE GENOMIC DNA]</scope>
    <source>
        <strain evidence="4 5">ATCC 31491</strain>
    </source>
</reference>
<dbReference type="EMBL" id="JAKRKC020000001">
    <property type="protein sequence ID" value="MCK2215042.1"/>
    <property type="molecule type" value="Genomic_DNA"/>
</dbReference>
<dbReference type="RefSeq" id="WP_242375329.1">
    <property type="nucleotide sequence ID" value="NZ_JAKRKC020000001.1"/>
</dbReference>
<evidence type="ECO:0000313" key="5">
    <source>
        <dbReference type="Proteomes" id="UP001317259"/>
    </source>
</evidence>
<keyword evidence="5" id="KW-1185">Reference proteome</keyword>
<protein>
    <recommendedName>
        <fullName evidence="6">LPXTG cell wall anchor domain-containing protein</fullName>
    </recommendedName>
</protein>
<gene>
    <name evidence="4" type="ORF">MF672_014780</name>
</gene>
<keyword evidence="2" id="KW-1133">Transmembrane helix</keyword>
<evidence type="ECO:0000256" key="2">
    <source>
        <dbReference type="SAM" id="Phobius"/>
    </source>
</evidence>
<sequence length="431" mass="42643">MSQAWRRLAHKTFALGAAASLALLVGSIFVVTTSTAASAAVTKSYAYTCSGGPFSNTSLSVGLSAPDSATAGQSLDLTVTIPALTLTTAPTAATTVQATLDLTPTGGTVSDAGAKTGAAVTANQTTVPAGNVTYKIAVTAGATGNVTVRPGQLKLALTSAATTVTTCNTTSTETLSVPIGTGGGNGTGTDLVQYECVGPATTDTQDVEIKVELTMPTSATVGTQFAVKWKGTYTTGKELKAPSTGQTPSASIFPYAALTGISGLTSATGQGTTGTITAGAIIPLPTATIDLKATASSAGTVTVKPSKINFGSNTASGTQPAIECTVQNESALKSYTFTVSTSSSTSNSPSPSPTPTTTSPKPTRTHTEIVTVTPSSSKSTRKSQTPKAGADTGAGGTMGPDGRAFILTGTALVAAAAVGGLVLRRRNAARG</sequence>
<keyword evidence="2" id="KW-0812">Transmembrane</keyword>
<feature type="compositionally biased region" description="Low complexity" evidence="1">
    <location>
        <begin position="340"/>
        <end position="362"/>
    </location>
</feature>
<organism evidence="4 5">
    <name type="scientific">Actinomadura luzonensis</name>
    <dbReference type="NCBI Taxonomy" id="2805427"/>
    <lineage>
        <taxon>Bacteria</taxon>
        <taxon>Bacillati</taxon>
        <taxon>Actinomycetota</taxon>
        <taxon>Actinomycetes</taxon>
        <taxon>Streptosporangiales</taxon>
        <taxon>Thermomonosporaceae</taxon>
        <taxon>Actinomadura</taxon>
    </lineage>
</organism>